<sequence>MYSQMEEAFLNPDKEFTPMPFWFWNDQLNEEELKQQIHDFDDKGVNGFVLHPRMGIPKNTPYLSKSFMHYVKFAIKEAARLKMKVILYDEGMYPSGSANGEVVKENPAFASRGLYMTKISATVFHSNNLTLPLDEGEKLVALYFANQGKETEVNLDSVTCLYPLSVPIVTELKIESRSHIKIDETSWEAFFKQNIDSESWDVIACVETYSRGTIRGIHSGQDDGEKDAPQSADLLNPQAVQSFIRHTHEKYKAEVGEYFGSTITAMFTDEPNILGRNPRADVIPWTEGLLDEFLANDHELKDLLGLFIDENEEVNSVKVRYNRMIKERMKRVYYQTLSEWCEKNNLALTGHPAESDDIGLLDSFHIPGQDVVWRWVAPEYNKGIEGEHSTAAKCSSDAARHRRRRRNLNEVLGVCGIDNNWNLTADDMKWYIDWLAVRGVNLYSPHAFYYSINGKIRSHERPPDVGPNNTWWPYYTYFSTYMKRLSWLMTDSVNQASVAIYAKRDYLTWKSAKLFFQNQVEFNYLEADLIEADQVMINDSFLEIANQRYSVLVLEDIALSDISKGVKSKLLIWTKNGGHLMSDNTEIVNYFGGIFFSDNSLLEEVNKLLKEDTSPRLHFNKYASNIRISTVLKESSYFHLIVNEGEEGFTGNIINNIPGKVSKWDAWSGEIQSLPNAKIAGRSKDAQLIGEIPVQLERRSSIILNIDPNKSINTQAAIDNPKSQKTLWQNLKEISGPWRVSCQDKVVYEDLTILSDWVNWDGFKEYSGSMEYNATFSITHSPNSRRLIIDLGECVEIAEVYLNEVSVGVKMWAPYQLIFNKNLLQKSENKLRIIVTNNAANKMDKLKKKSGLIGPVLLKEEVIQGGEKRAR</sequence>
<evidence type="ECO:0000313" key="2">
    <source>
        <dbReference type="Proteomes" id="UP000252585"/>
    </source>
</evidence>
<dbReference type="SUPFAM" id="SSF49785">
    <property type="entry name" value="Galactose-binding domain-like"/>
    <property type="match status" value="1"/>
</dbReference>
<dbReference type="Pfam" id="PF17132">
    <property type="entry name" value="Glyco_hydro_106"/>
    <property type="match status" value="1"/>
</dbReference>
<dbReference type="AlphaFoldDB" id="A0A368XXZ4"/>
<organism evidence="1 2">
    <name type="scientific">Saliterribacillus persicus</name>
    <dbReference type="NCBI Taxonomy" id="930114"/>
    <lineage>
        <taxon>Bacteria</taxon>
        <taxon>Bacillati</taxon>
        <taxon>Bacillota</taxon>
        <taxon>Bacilli</taxon>
        <taxon>Bacillales</taxon>
        <taxon>Bacillaceae</taxon>
        <taxon>Saliterribacillus</taxon>
    </lineage>
</organism>
<gene>
    <name evidence="1" type="ORF">DFR57_105191</name>
</gene>
<dbReference type="PANTHER" id="PTHR36848:SF2">
    <property type="entry name" value="SECRETED PROTEIN"/>
    <property type="match status" value="1"/>
</dbReference>
<name>A0A368XXZ4_9BACI</name>
<proteinExistence type="predicted"/>
<keyword evidence="2" id="KW-1185">Reference proteome</keyword>
<comment type="caution">
    <text evidence="1">The sequence shown here is derived from an EMBL/GenBank/DDBJ whole genome shotgun (WGS) entry which is preliminary data.</text>
</comment>
<reference evidence="1 2" key="1">
    <citation type="submission" date="2018-07" db="EMBL/GenBank/DDBJ databases">
        <title>Genomic Encyclopedia of Type Strains, Phase IV (KMG-IV): sequencing the most valuable type-strain genomes for metagenomic binning, comparative biology and taxonomic classification.</title>
        <authorList>
            <person name="Goeker M."/>
        </authorList>
    </citation>
    <scope>NUCLEOTIDE SEQUENCE [LARGE SCALE GENOMIC DNA]</scope>
    <source>
        <strain evidence="1 2">DSM 27696</strain>
    </source>
</reference>
<dbReference type="Proteomes" id="UP000252585">
    <property type="component" value="Unassembled WGS sequence"/>
</dbReference>
<dbReference type="InterPro" id="IPR053161">
    <property type="entry name" value="Ulvan_degrading_GH"/>
</dbReference>
<accession>A0A368XXZ4</accession>
<dbReference type="Gene3D" id="2.60.120.260">
    <property type="entry name" value="Galactose-binding domain-like"/>
    <property type="match status" value="1"/>
</dbReference>
<dbReference type="OrthoDB" id="9761519at2"/>
<evidence type="ECO:0000313" key="1">
    <source>
        <dbReference type="EMBL" id="RCW72006.1"/>
    </source>
</evidence>
<protein>
    <submittedName>
        <fullName evidence="1">Alpha-L-rhamnosidase-like protein</fullName>
    </submittedName>
</protein>
<dbReference type="InterPro" id="IPR008979">
    <property type="entry name" value="Galactose-bd-like_sf"/>
</dbReference>
<dbReference type="EMBL" id="QPJJ01000005">
    <property type="protein sequence ID" value="RCW72006.1"/>
    <property type="molecule type" value="Genomic_DNA"/>
</dbReference>
<dbReference type="RefSeq" id="WP_114352554.1">
    <property type="nucleotide sequence ID" value="NZ_QPJJ01000005.1"/>
</dbReference>
<dbReference type="PANTHER" id="PTHR36848">
    <property type="entry name" value="DNA-BINDING PROTEIN (PUTATIVE SECRETED PROTEIN)-RELATED"/>
    <property type="match status" value="1"/>
</dbReference>